<evidence type="ECO:0000313" key="3">
    <source>
        <dbReference type="Proteomes" id="UP000324996"/>
    </source>
</evidence>
<dbReference type="InterPro" id="IPR009628">
    <property type="entry name" value="Phage_tape_measure_N"/>
</dbReference>
<proteinExistence type="predicted"/>
<keyword evidence="3" id="KW-1185">Reference proteome</keyword>
<evidence type="ECO:0000313" key="2">
    <source>
        <dbReference type="EMBL" id="GER04170.1"/>
    </source>
</evidence>
<protein>
    <recommendedName>
        <fullName evidence="1">Bacteriophage tail tape measure N-terminal domain-containing protein</fullName>
    </recommendedName>
</protein>
<organism evidence="2 3">
    <name type="scientific">Iodidimonas nitroreducens</name>
    <dbReference type="NCBI Taxonomy" id="1236968"/>
    <lineage>
        <taxon>Bacteria</taxon>
        <taxon>Pseudomonadati</taxon>
        <taxon>Pseudomonadota</taxon>
        <taxon>Alphaproteobacteria</taxon>
        <taxon>Iodidimonadales</taxon>
        <taxon>Iodidimonadaceae</taxon>
        <taxon>Iodidimonas</taxon>
    </lineage>
</organism>
<sequence>MQRNDVDIRIAASADLKAFDDAIGQMRGGLQSLSNQIPVVGGLLGGFSSTALVSGAALGGLALSLRGASRAAEDEAVAFRALDATLRSTGNTTGLTRKEMDGLATSIEQNSLQTREQALGAISVLSSFRGVASDTFREVITLSADLSASFGGDLQTNARRVGRALQDIASGTVTDLRDGMEFLGTATIRTVTELANAGETAEATRVLMDDLRRAVGGSAGAQQQGLTGAVNALADEWDRLLTILGNKIPQEAVADLSLLEQAVLVFSGGGLQRAAGLFLGRLNDEAERSASLLGQAQDAAKKIFELERENASLRGPVGDDGNARVPDFNQRIILRNNREIELEKQKIQRIQQLRGEQLQFDEADRFEAEKAAALDARKLEVERTSADVRSAIAQARKEEADAALKSAQLERRISMILNLNSLLSSSNSRVGMMKPRLLRR</sequence>
<dbReference type="Proteomes" id="UP000324996">
    <property type="component" value="Unassembled WGS sequence"/>
</dbReference>
<feature type="domain" description="Bacteriophage tail tape measure N-terminal" evidence="1">
    <location>
        <begin position="41"/>
        <end position="191"/>
    </location>
</feature>
<comment type="caution">
    <text evidence="2">The sequence shown here is derived from an EMBL/GenBank/DDBJ whole genome shotgun (WGS) entry which is preliminary data.</text>
</comment>
<name>A0A5A7N9Q1_9PROT</name>
<reference evidence="2 3" key="1">
    <citation type="submission" date="2019-09" db="EMBL/GenBank/DDBJ databases">
        <title>NBRP : Genome information of microbial organism related human and environment.</title>
        <authorList>
            <person name="Hattori M."/>
            <person name="Oshima K."/>
            <person name="Inaba H."/>
            <person name="Suda W."/>
            <person name="Sakamoto M."/>
            <person name="Iino T."/>
            <person name="Kitahara M."/>
            <person name="Oshida Y."/>
            <person name="Iida T."/>
            <person name="Kudo T."/>
            <person name="Itoh T."/>
            <person name="Ohkuma M."/>
        </authorList>
    </citation>
    <scope>NUCLEOTIDE SEQUENCE [LARGE SCALE GENOMIC DNA]</scope>
    <source>
        <strain evidence="2 3">Q-1</strain>
    </source>
</reference>
<evidence type="ECO:0000259" key="1">
    <source>
        <dbReference type="Pfam" id="PF06791"/>
    </source>
</evidence>
<dbReference type="Pfam" id="PF06791">
    <property type="entry name" value="TMP_2"/>
    <property type="match status" value="1"/>
</dbReference>
<accession>A0A5A7N9Q1</accession>
<gene>
    <name evidence="2" type="ORF">JCM17846_18520</name>
</gene>
<dbReference type="EMBL" id="BKCN01000008">
    <property type="protein sequence ID" value="GER04170.1"/>
    <property type="molecule type" value="Genomic_DNA"/>
</dbReference>
<dbReference type="AlphaFoldDB" id="A0A5A7N9Q1"/>